<name>A0A927H2K1_9BACL</name>
<dbReference type="AlphaFoldDB" id="A0A927H2K1"/>
<reference evidence="1" key="1">
    <citation type="submission" date="2020-09" db="EMBL/GenBank/DDBJ databases">
        <title>A novel bacterium of genus Paenibacillus, isolated from South China Sea.</title>
        <authorList>
            <person name="Huang H."/>
            <person name="Mo K."/>
            <person name="Hu Y."/>
        </authorList>
    </citation>
    <scope>NUCLEOTIDE SEQUENCE</scope>
    <source>
        <strain evidence="1">IB182363</strain>
    </source>
</reference>
<evidence type="ECO:0000313" key="1">
    <source>
        <dbReference type="EMBL" id="MBD2865352.1"/>
    </source>
</evidence>
<dbReference type="Gene3D" id="2.60.120.200">
    <property type="match status" value="1"/>
</dbReference>
<dbReference type="Pfam" id="PF13385">
    <property type="entry name" value="Laminin_G_3"/>
    <property type="match status" value="1"/>
</dbReference>
<sequence length="531" mass="59067">MEQEATKTNRARIGYWPLREDCRDASTDQRHGQAVAVQFQDGAVFDGEQSAIVLPDSEWTHGARPFTLSVEFEIHDEKGSLPGGICSRYAEEQMTGWHLSVLTQAGVTSTQPNWRNLQLGWSLPESAADQWQDRGTPGNSRLICTLCVYEGGLYAGVFDDARDNKGRVYKLGENDEWIDCGNPDDSNSVWSLIEYKGKLYASTMRYKASGSALPESPNMEPGGKIYRYEGGRTWSLFAELPGSDSAASMVVYQGKLIAMSFYTPGVYAYDETGACEDLGAPGPEGKTRTMTLAAYRERLYIGCNELQGVYSRTLDEDWVYEGKVEKCDQVYCFAVYHNDLLMGVWPEARMLRYEGDRQWSNYGLMGSELEVMGISMFGGKLYGGTLPGGHVYRYAGDGEWTLSGVLEPENPDIRYRRVWSMAVYGGELYAGTLPGGKVWSLRNDPLVTLDRSVPDGWHRAVITYDLERLTLYLDGVLVSSAPIDPAKRGELGRTPLVLGKGPQAHFSGKIREVELLDGAISEQEAAELYRQ</sequence>
<keyword evidence="2" id="KW-1185">Reference proteome</keyword>
<protein>
    <recommendedName>
        <fullName evidence="3">LamG-like jellyroll fold domain-containing protein</fullName>
    </recommendedName>
</protein>
<gene>
    <name evidence="1" type="ORF">IDH45_25550</name>
</gene>
<accession>A0A927H2K1</accession>
<dbReference type="Proteomes" id="UP000639396">
    <property type="component" value="Unassembled WGS sequence"/>
</dbReference>
<dbReference type="SUPFAM" id="SSF49899">
    <property type="entry name" value="Concanavalin A-like lectins/glucanases"/>
    <property type="match status" value="1"/>
</dbReference>
<evidence type="ECO:0008006" key="3">
    <source>
        <dbReference type="Google" id="ProtNLM"/>
    </source>
</evidence>
<organism evidence="1 2">
    <name type="scientific">Paenibacillus oceani</name>
    <dbReference type="NCBI Taxonomy" id="2772510"/>
    <lineage>
        <taxon>Bacteria</taxon>
        <taxon>Bacillati</taxon>
        <taxon>Bacillota</taxon>
        <taxon>Bacilli</taxon>
        <taxon>Bacillales</taxon>
        <taxon>Paenibacillaceae</taxon>
        <taxon>Paenibacillus</taxon>
    </lineage>
</organism>
<dbReference type="RefSeq" id="WP_190930972.1">
    <property type="nucleotide sequence ID" value="NZ_JACXJA010000041.1"/>
</dbReference>
<dbReference type="SUPFAM" id="SSF63825">
    <property type="entry name" value="YWTD domain"/>
    <property type="match status" value="1"/>
</dbReference>
<comment type="caution">
    <text evidence="1">The sequence shown here is derived from an EMBL/GenBank/DDBJ whole genome shotgun (WGS) entry which is preliminary data.</text>
</comment>
<dbReference type="EMBL" id="JACXJA010000041">
    <property type="protein sequence ID" value="MBD2865352.1"/>
    <property type="molecule type" value="Genomic_DNA"/>
</dbReference>
<proteinExistence type="predicted"/>
<evidence type="ECO:0000313" key="2">
    <source>
        <dbReference type="Proteomes" id="UP000639396"/>
    </source>
</evidence>
<dbReference type="InterPro" id="IPR013320">
    <property type="entry name" value="ConA-like_dom_sf"/>
</dbReference>